<dbReference type="Proteomes" id="UP001596505">
    <property type="component" value="Unassembled WGS sequence"/>
</dbReference>
<dbReference type="SUPFAM" id="SSF159121">
    <property type="entry name" value="BC4932-like"/>
    <property type="match status" value="1"/>
</dbReference>
<reference evidence="3" key="1">
    <citation type="journal article" date="2019" name="Int. J. Syst. Evol. Microbiol.">
        <title>The Global Catalogue of Microorganisms (GCM) 10K type strain sequencing project: providing services to taxonomists for standard genome sequencing and annotation.</title>
        <authorList>
            <consortium name="The Broad Institute Genomics Platform"/>
            <consortium name="The Broad Institute Genome Sequencing Center for Infectious Disease"/>
            <person name="Wu L."/>
            <person name="Ma J."/>
        </authorList>
    </citation>
    <scope>NUCLEOTIDE SEQUENCE [LARGE SCALE GENOMIC DNA]</scope>
    <source>
        <strain evidence="3">CGMCC 1.16305</strain>
    </source>
</reference>
<dbReference type="EMBL" id="JBHTCO010000004">
    <property type="protein sequence ID" value="MFC7392123.1"/>
    <property type="molecule type" value="Genomic_DNA"/>
</dbReference>
<keyword evidence="1" id="KW-1133">Transmembrane helix</keyword>
<feature type="transmembrane region" description="Helical" evidence="1">
    <location>
        <begin position="6"/>
        <end position="26"/>
    </location>
</feature>
<gene>
    <name evidence="2" type="ORF">ACFQRG_03935</name>
</gene>
<dbReference type="Gene3D" id="2.40.50.480">
    <property type="match status" value="1"/>
</dbReference>
<dbReference type="NCBIfam" id="TIGR01655">
    <property type="entry name" value="yxeA_fam"/>
    <property type="match status" value="1"/>
</dbReference>
<dbReference type="RefSeq" id="WP_380963847.1">
    <property type="nucleotide sequence ID" value="NZ_JBHTCO010000004.1"/>
</dbReference>
<dbReference type="InterPro" id="IPR036166">
    <property type="entry name" value="YxeA-like_sf"/>
</dbReference>
<comment type="caution">
    <text evidence="2">The sequence shown here is derived from an EMBL/GenBank/DDBJ whole genome shotgun (WGS) entry which is preliminary data.</text>
</comment>
<sequence length="127" mass="14573">MRHFLISVFEVLIILTVIFAGGGYYVHSKSEGLEATVDNINAKVKAKDVFAAVTRQGEKMRGDQYRYRFDGYDKNGKRQKITVVTNKKLRKGIYLKIYTKGNEGKGWYKVKESKIPKKALQKLNNHS</sequence>
<dbReference type="PANTHER" id="PTHR36433">
    <property type="entry name" value="HYPOTHETICAL CYTOSOLIC PROTEIN"/>
    <property type="match status" value="1"/>
</dbReference>
<evidence type="ECO:0000256" key="1">
    <source>
        <dbReference type="SAM" id="Phobius"/>
    </source>
</evidence>
<keyword evidence="1" id="KW-0472">Membrane</keyword>
<dbReference type="Pfam" id="PF06486">
    <property type="entry name" value="DUF1093"/>
    <property type="match status" value="1"/>
</dbReference>
<keyword evidence="3" id="KW-1185">Reference proteome</keyword>
<keyword evidence="1" id="KW-0812">Transmembrane</keyword>
<protein>
    <submittedName>
        <fullName evidence="2">YxeA family protein</fullName>
    </submittedName>
</protein>
<organism evidence="2 3">
    <name type="scientific">Scopulibacillus cellulosilyticus</name>
    <dbReference type="NCBI Taxonomy" id="2665665"/>
    <lineage>
        <taxon>Bacteria</taxon>
        <taxon>Bacillati</taxon>
        <taxon>Bacillota</taxon>
        <taxon>Bacilli</taxon>
        <taxon>Bacillales</taxon>
        <taxon>Sporolactobacillaceae</taxon>
        <taxon>Scopulibacillus</taxon>
    </lineage>
</organism>
<evidence type="ECO:0000313" key="2">
    <source>
        <dbReference type="EMBL" id="MFC7392123.1"/>
    </source>
</evidence>
<dbReference type="PANTHER" id="PTHR36433:SF2">
    <property type="entry name" value="YXEA FAMILY PROTEIN"/>
    <property type="match status" value="1"/>
</dbReference>
<name>A0ABW2PXL4_9BACL</name>
<accession>A0ABW2PXL4</accession>
<evidence type="ECO:0000313" key="3">
    <source>
        <dbReference type="Proteomes" id="UP001596505"/>
    </source>
</evidence>
<proteinExistence type="predicted"/>
<dbReference type="InterPro" id="IPR006542">
    <property type="entry name" value="DUF1093"/>
</dbReference>